<keyword evidence="5" id="KW-1003">Cell membrane</keyword>
<dbReference type="GO" id="GO:0012505">
    <property type="term" value="C:endomembrane system"/>
    <property type="evidence" value="ECO:0007669"/>
    <property type="project" value="UniProtKB-SubCell"/>
</dbReference>
<evidence type="ECO:0000256" key="6">
    <source>
        <dbReference type="ARBA" id="ARBA00022692"/>
    </source>
</evidence>
<dbReference type="AlphaFoldDB" id="A0A2Z6NMM3"/>
<protein>
    <submittedName>
        <fullName evidence="12">Uncharacterized protein</fullName>
    </submittedName>
</protein>
<dbReference type="GO" id="GO:0008308">
    <property type="term" value="F:voltage-gated monoatomic anion channel activity"/>
    <property type="evidence" value="ECO:0007669"/>
    <property type="project" value="InterPro"/>
</dbReference>
<feature type="transmembrane region" description="Helical" evidence="11">
    <location>
        <begin position="276"/>
        <end position="293"/>
    </location>
</feature>
<gene>
    <name evidence="12" type="ORF">TSUD_278770</name>
</gene>
<evidence type="ECO:0000256" key="10">
    <source>
        <dbReference type="SAM" id="MobiDB-lite"/>
    </source>
</evidence>
<organism evidence="12 13">
    <name type="scientific">Trifolium subterraneum</name>
    <name type="common">Subterranean clover</name>
    <dbReference type="NCBI Taxonomy" id="3900"/>
    <lineage>
        <taxon>Eukaryota</taxon>
        <taxon>Viridiplantae</taxon>
        <taxon>Streptophyta</taxon>
        <taxon>Embryophyta</taxon>
        <taxon>Tracheophyta</taxon>
        <taxon>Spermatophyta</taxon>
        <taxon>Magnoliopsida</taxon>
        <taxon>eudicotyledons</taxon>
        <taxon>Gunneridae</taxon>
        <taxon>Pentapetalae</taxon>
        <taxon>rosids</taxon>
        <taxon>fabids</taxon>
        <taxon>Fabales</taxon>
        <taxon>Fabaceae</taxon>
        <taxon>Papilionoideae</taxon>
        <taxon>50 kb inversion clade</taxon>
        <taxon>NPAAA clade</taxon>
        <taxon>Hologalegina</taxon>
        <taxon>IRL clade</taxon>
        <taxon>Trifolieae</taxon>
        <taxon>Trifolium</taxon>
    </lineage>
</organism>
<evidence type="ECO:0000256" key="1">
    <source>
        <dbReference type="ARBA" id="ARBA00004127"/>
    </source>
</evidence>
<evidence type="ECO:0000256" key="11">
    <source>
        <dbReference type="SAM" id="Phobius"/>
    </source>
</evidence>
<keyword evidence="9 11" id="KW-0472">Membrane</keyword>
<feature type="transmembrane region" description="Helical" evidence="11">
    <location>
        <begin position="386"/>
        <end position="406"/>
    </location>
</feature>
<feature type="region of interest" description="Disordered" evidence="10">
    <location>
        <begin position="101"/>
        <end position="125"/>
    </location>
</feature>
<keyword evidence="4" id="KW-0813">Transport</keyword>
<keyword evidence="7 11" id="KW-1133">Transmembrane helix</keyword>
<evidence type="ECO:0000256" key="8">
    <source>
        <dbReference type="ARBA" id="ARBA00023065"/>
    </source>
</evidence>
<evidence type="ECO:0000256" key="4">
    <source>
        <dbReference type="ARBA" id="ARBA00022448"/>
    </source>
</evidence>
<evidence type="ECO:0000256" key="7">
    <source>
        <dbReference type="ARBA" id="ARBA00022989"/>
    </source>
</evidence>
<feature type="region of interest" description="Disordered" evidence="10">
    <location>
        <begin position="486"/>
        <end position="511"/>
    </location>
</feature>
<dbReference type="PANTHER" id="PTHR31269">
    <property type="entry name" value="S-TYPE ANION CHANNEL SLAH3"/>
    <property type="match status" value="1"/>
</dbReference>
<keyword evidence="8" id="KW-0406">Ion transport</keyword>
<keyword evidence="6 11" id="KW-0812">Transmembrane</keyword>
<dbReference type="Gene3D" id="1.50.10.150">
    <property type="entry name" value="Voltage-dependent anion channel"/>
    <property type="match status" value="1"/>
</dbReference>
<sequence length="511" mass="57855">MPLSSQEIQLQTMNNDKKVFFSGETVIINDTIPSGNTHSKPPKHPKCYSQPMPKGVVHPDGSQTQKFNNHHNQPGIRMFRDKRFDSFKTWSGGLERQLSILRGKEPIGNAQDGSTTSRSRSIDRPLPVDRQKGRWRIEMPVFKSRSSVINRIRRDNATSGQTMAVSSPVSHFIVRYMPRILIASVFTVYILKLLFYFEAVRREYYHPIRVNFFFAPWIALLFLALGVPPSVATNLHHSLWYVLMLPIFVLELKIYGQWMSGGQRRLSKVANPSNHLSIVGNFVGALLGASMGLVEGPIFFFAVGLAHYIVLFVTLYQRLPTNETLPKELHPVFFLFVAAPSVASMAWAKMQGSFDYGSRIAYFIALFLYFSLAVRINFFRGFKFSLAWWAYTFPMTGAAIATIRYSNQVPNIVTKSLCIVLALISTFTVMVLLVSTILHAFVFRDLFPNDIAIAISDRKRKTHWLGFRYGSQDSKEIENYLKFVNSDDSNLDDSTTQPTSSGTGTNQSSPN</sequence>
<dbReference type="InterPro" id="IPR038665">
    <property type="entry name" value="Voltage-dep_anion_channel_sf"/>
</dbReference>
<dbReference type="OrthoDB" id="1099at2759"/>
<name>A0A2Z6NMM3_TRISU</name>
<accession>A0A2Z6NMM3</accession>
<dbReference type="Proteomes" id="UP000242715">
    <property type="component" value="Unassembled WGS sequence"/>
</dbReference>
<evidence type="ECO:0000313" key="13">
    <source>
        <dbReference type="Proteomes" id="UP000242715"/>
    </source>
</evidence>
<comment type="subcellular location">
    <subcellularLocation>
        <location evidence="2">Cell membrane</location>
    </subcellularLocation>
    <subcellularLocation>
        <location evidence="1">Endomembrane system</location>
        <topology evidence="1">Multi-pass membrane protein</topology>
    </subcellularLocation>
</comment>
<comment type="similarity">
    <text evidence="3">Belongs to the SLAC1 S-type anion channel family.</text>
</comment>
<proteinExistence type="inferred from homology"/>
<dbReference type="GO" id="GO:0006873">
    <property type="term" value="P:intracellular monoatomic ion homeostasis"/>
    <property type="evidence" value="ECO:0007669"/>
    <property type="project" value="InterPro"/>
</dbReference>
<feature type="transmembrane region" description="Helical" evidence="11">
    <location>
        <begin position="239"/>
        <end position="256"/>
    </location>
</feature>
<feature type="transmembrane region" description="Helical" evidence="11">
    <location>
        <begin position="208"/>
        <end position="227"/>
    </location>
</feature>
<evidence type="ECO:0000256" key="2">
    <source>
        <dbReference type="ARBA" id="ARBA00004236"/>
    </source>
</evidence>
<keyword evidence="13" id="KW-1185">Reference proteome</keyword>
<dbReference type="EMBL" id="DF973655">
    <property type="protein sequence ID" value="GAU37125.1"/>
    <property type="molecule type" value="Genomic_DNA"/>
</dbReference>
<evidence type="ECO:0000313" key="12">
    <source>
        <dbReference type="EMBL" id="GAU37125.1"/>
    </source>
</evidence>
<feature type="transmembrane region" description="Helical" evidence="11">
    <location>
        <begin position="329"/>
        <end position="348"/>
    </location>
</feature>
<evidence type="ECO:0000256" key="5">
    <source>
        <dbReference type="ARBA" id="ARBA00022475"/>
    </source>
</evidence>
<feature type="transmembrane region" description="Helical" evidence="11">
    <location>
        <begin position="360"/>
        <end position="379"/>
    </location>
</feature>
<dbReference type="GO" id="GO:0005886">
    <property type="term" value="C:plasma membrane"/>
    <property type="evidence" value="ECO:0007669"/>
    <property type="project" value="UniProtKB-SubCell"/>
</dbReference>
<dbReference type="PANTHER" id="PTHR31269:SF2">
    <property type="entry name" value="S-TYPE ANION CHANNEL SLAH3"/>
    <property type="match status" value="1"/>
</dbReference>
<dbReference type="InterPro" id="IPR030183">
    <property type="entry name" value="SLAC/SLAH"/>
</dbReference>
<feature type="transmembrane region" description="Helical" evidence="11">
    <location>
        <begin position="299"/>
        <end position="317"/>
    </location>
</feature>
<feature type="transmembrane region" description="Helical" evidence="11">
    <location>
        <begin position="412"/>
        <end position="434"/>
    </location>
</feature>
<evidence type="ECO:0000256" key="9">
    <source>
        <dbReference type="ARBA" id="ARBA00023136"/>
    </source>
</evidence>
<reference evidence="13" key="1">
    <citation type="journal article" date="2017" name="Front. Plant Sci.">
        <title>Climate Clever Clovers: New Paradigm to Reduce the Environmental Footprint of Ruminants by Breeding Low Methanogenic Forages Utilizing Haplotype Variation.</title>
        <authorList>
            <person name="Kaur P."/>
            <person name="Appels R."/>
            <person name="Bayer P.E."/>
            <person name="Keeble-Gagnere G."/>
            <person name="Wang J."/>
            <person name="Hirakawa H."/>
            <person name="Shirasawa K."/>
            <person name="Vercoe P."/>
            <person name="Stefanova K."/>
            <person name="Durmic Z."/>
            <person name="Nichols P."/>
            <person name="Revell C."/>
            <person name="Isobe S.N."/>
            <person name="Edwards D."/>
            <person name="Erskine W."/>
        </authorList>
    </citation>
    <scope>NUCLEOTIDE SEQUENCE [LARGE SCALE GENOMIC DNA]</scope>
    <source>
        <strain evidence="13">cv. Daliak</strain>
    </source>
</reference>
<dbReference type="Pfam" id="PF03595">
    <property type="entry name" value="SLAC1"/>
    <property type="match status" value="1"/>
</dbReference>
<dbReference type="InterPro" id="IPR004695">
    <property type="entry name" value="SLAC1/Mae1/Ssu1/TehA"/>
</dbReference>
<dbReference type="CDD" id="cd09323">
    <property type="entry name" value="TDT_SLAC1_like"/>
    <property type="match status" value="1"/>
</dbReference>
<feature type="transmembrane region" description="Helical" evidence="11">
    <location>
        <begin position="176"/>
        <end position="196"/>
    </location>
</feature>
<evidence type="ECO:0000256" key="3">
    <source>
        <dbReference type="ARBA" id="ARBA00007808"/>
    </source>
</evidence>